<dbReference type="InterPro" id="IPR007165">
    <property type="entry name" value="Phage_holin_4_2"/>
</dbReference>
<evidence type="ECO:0000313" key="3">
    <source>
        <dbReference type="EMBL" id="RXK55959.1"/>
    </source>
</evidence>
<dbReference type="PANTHER" id="PTHR37309">
    <property type="entry name" value="SLR0284 PROTEIN"/>
    <property type="match status" value="1"/>
</dbReference>
<dbReference type="Pfam" id="PF04020">
    <property type="entry name" value="Phage_holin_4_2"/>
    <property type="match status" value="1"/>
</dbReference>
<keyword evidence="2" id="KW-0812">Transmembrane</keyword>
<dbReference type="AlphaFoldDB" id="A0A4V1M6M9"/>
<accession>A0A4V1M6M9</accession>
<comment type="caution">
    <text evidence="3">The sequence shown here is derived from an EMBL/GenBank/DDBJ whole genome shotgun (WGS) entry which is preliminary data.</text>
</comment>
<sequence length="137" mass="14591">MNNAFVNLLLRWLILALGVLLAEKLLPGISCDSGLTLVVVVLLLSLFNVVLKPLLLLFTLPFIILTMGLGIWLINAVLLYGVGKLVDGFHVAGFGSALVGALIVSVTNMIINRLLASPTKPPTRPPGPGKRDDVIDV</sequence>
<dbReference type="RefSeq" id="WP_129047326.1">
    <property type="nucleotide sequence ID" value="NZ_SDHX01000001.1"/>
</dbReference>
<keyword evidence="2" id="KW-1133">Transmembrane helix</keyword>
<proteinExistence type="predicted"/>
<feature type="transmembrane region" description="Helical" evidence="2">
    <location>
        <begin position="32"/>
        <end position="51"/>
    </location>
</feature>
<feature type="compositionally biased region" description="Pro residues" evidence="1">
    <location>
        <begin position="119"/>
        <end position="128"/>
    </location>
</feature>
<gene>
    <name evidence="3" type="ORF">ESB00_08795</name>
</gene>
<evidence type="ECO:0000256" key="1">
    <source>
        <dbReference type="SAM" id="MobiDB-lite"/>
    </source>
</evidence>
<keyword evidence="4" id="KW-1185">Reference proteome</keyword>
<protein>
    <submittedName>
        <fullName evidence="3">Phage holin family protein</fullName>
    </submittedName>
</protein>
<reference evidence="3 4" key="1">
    <citation type="submission" date="2019-01" db="EMBL/GenBank/DDBJ databases">
        <title>Lacunisphaera sp. strain TWA-58.</title>
        <authorList>
            <person name="Chen W.-M."/>
        </authorList>
    </citation>
    <scope>NUCLEOTIDE SEQUENCE [LARGE SCALE GENOMIC DNA]</scope>
    <source>
        <strain evidence="3 4">TWA-58</strain>
    </source>
</reference>
<feature type="transmembrane region" description="Helical" evidence="2">
    <location>
        <begin position="88"/>
        <end position="111"/>
    </location>
</feature>
<evidence type="ECO:0000256" key="2">
    <source>
        <dbReference type="SAM" id="Phobius"/>
    </source>
</evidence>
<organism evidence="3 4">
    <name type="scientific">Oleiharenicola lentus</name>
    <dbReference type="NCBI Taxonomy" id="2508720"/>
    <lineage>
        <taxon>Bacteria</taxon>
        <taxon>Pseudomonadati</taxon>
        <taxon>Verrucomicrobiota</taxon>
        <taxon>Opitutia</taxon>
        <taxon>Opitutales</taxon>
        <taxon>Opitutaceae</taxon>
        <taxon>Oleiharenicola</taxon>
    </lineage>
</organism>
<dbReference type="PANTHER" id="PTHR37309:SF1">
    <property type="entry name" value="SLR0284 PROTEIN"/>
    <property type="match status" value="1"/>
</dbReference>
<keyword evidence="2" id="KW-0472">Membrane</keyword>
<feature type="region of interest" description="Disordered" evidence="1">
    <location>
        <begin position="117"/>
        <end position="137"/>
    </location>
</feature>
<dbReference type="Proteomes" id="UP000290218">
    <property type="component" value="Unassembled WGS sequence"/>
</dbReference>
<dbReference type="OrthoDB" id="196257at2"/>
<dbReference type="EMBL" id="SDHX01000001">
    <property type="protein sequence ID" value="RXK55959.1"/>
    <property type="molecule type" value="Genomic_DNA"/>
</dbReference>
<evidence type="ECO:0000313" key="4">
    <source>
        <dbReference type="Proteomes" id="UP000290218"/>
    </source>
</evidence>
<feature type="transmembrane region" description="Helical" evidence="2">
    <location>
        <begin position="58"/>
        <end position="82"/>
    </location>
</feature>
<name>A0A4V1M6M9_9BACT</name>